<organism evidence="12 13">
    <name type="scientific">Methylophilales bacterium HTCC2181</name>
    <dbReference type="NCBI Taxonomy" id="383631"/>
    <lineage>
        <taxon>Bacteria</taxon>
        <taxon>Pseudomonadati</taxon>
        <taxon>Pseudomonadota</taxon>
        <taxon>Betaproteobacteria</taxon>
        <taxon>Nitrosomonadales</taxon>
        <taxon>OM43 clade</taxon>
    </lineage>
</organism>
<dbReference type="FunFam" id="2.40.30.20:FF:000004">
    <property type="entry name" value="Riboflavin synthase, alpha subunit"/>
    <property type="match status" value="1"/>
</dbReference>
<dbReference type="PANTHER" id="PTHR21098:SF12">
    <property type="entry name" value="RIBOFLAVIN SYNTHASE"/>
    <property type="match status" value="1"/>
</dbReference>
<dbReference type="Pfam" id="PF00677">
    <property type="entry name" value="Lum_binding"/>
    <property type="match status" value="2"/>
</dbReference>
<dbReference type="OrthoDB" id="9788537at2"/>
<evidence type="ECO:0000256" key="1">
    <source>
        <dbReference type="ARBA" id="ARBA00000968"/>
    </source>
</evidence>
<dbReference type="AlphaFoldDB" id="A0P7Q5"/>
<evidence type="ECO:0000256" key="3">
    <source>
        <dbReference type="ARBA" id="ARBA00004887"/>
    </source>
</evidence>
<feature type="domain" description="Lumazine-binding" evidence="11">
    <location>
        <begin position="1"/>
        <end position="95"/>
    </location>
</feature>
<dbReference type="PROSITE" id="PS51177">
    <property type="entry name" value="LUMAZINE_BIND"/>
    <property type="match status" value="2"/>
</dbReference>
<accession>A0P7Q5</accession>
<keyword evidence="6" id="KW-0686">Riboflavin biosynthesis</keyword>
<reference evidence="12 13" key="1">
    <citation type="submission" date="2006-11" db="EMBL/GenBank/DDBJ databases">
        <authorList>
            <person name="Giovannoni S."/>
            <person name="Vergin K."/>
            <person name="Ferriera S."/>
            <person name="Johnson J."/>
            <person name="Kravitz S."/>
            <person name="Beeson K."/>
            <person name="Sutton G."/>
            <person name="Rogers Y.-H."/>
            <person name="Friedman R."/>
            <person name="Frazier M."/>
            <person name="Venter J.C."/>
        </authorList>
    </citation>
    <scope>NUCLEOTIDE SEQUENCE [LARGE SCALE GENOMIC DNA]</scope>
    <source>
        <strain evidence="12 13">HTCC2181</strain>
    </source>
</reference>
<dbReference type="InterPro" id="IPR026017">
    <property type="entry name" value="Lumazine-bd_dom"/>
</dbReference>
<evidence type="ECO:0000313" key="13">
    <source>
        <dbReference type="Proteomes" id="UP000054262"/>
    </source>
</evidence>
<keyword evidence="13" id="KW-1185">Reference proteome</keyword>
<feature type="repeat" description="Lumazine-binding" evidence="10">
    <location>
        <begin position="96"/>
        <end position="192"/>
    </location>
</feature>
<dbReference type="InterPro" id="IPR023366">
    <property type="entry name" value="ATP_synth_asu-like_sf"/>
</dbReference>
<name>A0P7Q5_9PROT</name>
<evidence type="ECO:0000256" key="8">
    <source>
        <dbReference type="ARBA" id="ARBA00022737"/>
    </source>
</evidence>
<keyword evidence="8" id="KW-0677">Repeat</keyword>
<dbReference type="PIRSF" id="PIRSF000498">
    <property type="entry name" value="Riboflavin_syn_A"/>
    <property type="match status" value="1"/>
</dbReference>
<dbReference type="SUPFAM" id="SSF63380">
    <property type="entry name" value="Riboflavin synthase domain-like"/>
    <property type="match status" value="2"/>
</dbReference>
<feature type="domain" description="Lumazine-binding" evidence="11">
    <location>
        <begin position="96"/>
        <end position="192"/>
    </location>
</feature>
<evidence type="ECO:0000256" key="4">
    <source>
        <dbReference type="ARBA" id="ARBA00012827"/>
    </source>
</evidence>
<dbReference type="PANTHER" id="PTHR21098">
    <property type="entry name" value="RIBOFLAVIN SYNTHASE ALPHA CHAIN"/>
    <property type="match status" value="1"/>
</dbReference>
<proteinExistence type="predicted"/>
<dbReference type="Gene3D" id="2.40.30.20">
    <property type="match status" value="2"/>
</dbReference>
<dbReference type="NCBIfam" id="TIGR00187">
    <property type="entry name" value="ribE"/>
    <property type="match status" value="1"/>
</dbReference>
<evidence type="ECO:0000259" key="11">
    <source>
        <dbReference type="PROSITE" id="PS51177"/>
    </source>
</evidence>
<feature type="repeat" description="Lumazine-binding" evidence="10">
    <location>
        <begin position="1"/>
        <end position="95"/>
    </location>
</feature>
<dbReference type="NCBIfam" id="NF006767">
    <property type="entry name" value="PRK09289.1"/>
    <property type="match status" value="1"/>
</dbReference>
<dbReference type="GO" id="GO:0009231">
    <property type="term" value="P:riboflavin biosynthetic process"/>
    <property type="evidence" value="ECO:0007669"/>
    <property type="project" value="UniProtKB-KW"/>
</dbReference>
<sequence length="194" mass="21290">MFTGIIESEGTINSLVKKGADISVKVLFDNGMLDDIQLGDSIAVNGVCLTVEALTNNELSFYLSVESISKIADLKLNQKVNLERSLKMNGRISGHFVFGHVDGVCDIKEIKKLDGCEQWFIEAPNNLIKYIAQKGSVSLSGVSLTVNSVDENVFSVNLVPFTLSHTTLKYNKTGDKLNIEIDMLARYVESINKA</sequence>
<dbReference type="EC" id="2.5.1.9" evidence="4 9"/>
<comment type="caution">
    <text evidence="12">The sequence shown here is derived from an EMBL/GenBank/DDBJ whole genome shotgun (WGS) entry which is preliminary data.</text>
</comment>
<dbReference type="EMBL" id="AAUX01000001">
    <property type="protein sequence ID" value="EAV47565.1"/>
    <property type="molecule type" value="Genomic_DNA"/>
</dbReference>
<evidence type="ECO:0000313" key="12">
    <source>
        <dbReference type="EMBL" id="EAV47565.1"/>
    </source>
</evidence>
<dbReference type="InterPro" id="IPR017938">
    <property type="entry name" value="Riboflavin_synthase-like_b-brl"/>
</dbReference>
<comment type="catalytic activity">
    <reaction evidence="1">
        <text>2 6,7-dimethyl-8-(1-D-ribityl)lumazine + H(+) = 5-amino-6-(D-ribitylamino)uracil + riboflavin</text>
        <dbReference type="Rhea" id="RHEA:20772"/>
        <dbReference type="ChEBI" id="CHEBI:15378"/>
        <dbReference type="ChEBI" id="CHEBI:15934"/>
        <dbReference type="ChEBI" id="CHEBI:57986"/>
        <dbReference type="ChEBI" id="CHEBI:58201"/>
        <dbReference type="EC" id="2.5.1.9"/>
    </reaction>
</comment>
<protein>
    <recommendedName>
        <fullName evidence="5 9">Riboflavin synthase</fullName>
        <ecNumber evidence="4 9">2.5.1.9</ecNumber>
    </recommendedName>
</protein>
<dbReference type="InterPro" id="IPR001783">
    <property type="entry name" value="Lumazine-bd"/>
</dbReference>
<comment type="pathway">
    <text evidence="3">Cofactor biosynthesis; riboflavin biosynthesis; riboflavin from 2-hydroxy-3-oxobutyl phosphate and 5-amino-6-(D-ribitylamino)uracil: step 2/2.</text>
</comment>
<evidence type="ECO:0000256" key="10">
    <source>
        <dbReference type="PROSITE-ProRule" id="PRU00524"/>
    </source>
</evidence>
<dbReference type="Proteomes" id="UP000054262">
    <property type="component" value="Unassembled WGS sequence"/>
</dbReference>
<keyword evidence="7 12" id="KW-0808">Transferase</keyword>
<dbReference type="GO" id="GO:0004746">
    <property type="term" value="F:riboflavin synthase activity"/>
    <property type="evidence" value="ECO:0007669"/>
    <property type="project" value="UniProtKB-UniRule"/>
</dbReference>
<evidence type="ECO:0000256" key="5">
    <source>
        <dbReference type="ARBA" id="ARBA00013950"/>
    </source>
</evidence>
<evidence type="ECO:0000256" key="9">
    <source>
        <dbReference type="NCBIfam" id="TIGR00187"/>
    </source>
</evidence>
<dbReference type="CDD" id="cd00402">
    <property type="entry name" value="Riboflavin_synthase_like"/>
    <property type="match status" value="1"/>
</dbReference>
<evidence type="ECO:0000256" key="2">
    <source>
        <dbReference type="ARBA" id="ARBA00002803"/>
    </source>
</evidence>
<gene>
    <name evidence="12" type="ORF">MB2181_05790</name>
</gene>
<comment type="function">
    <text evidence="2">Catalyzes the dismutation of two molecules of 6,7-dimethyl-8-ribityllumazine, resulting in the formation of riboflavin and 5-amino-6-(D-ribitylamino)uracil.</text>
</comment>
<evidence type="ECO:0000256" key="7">
    <source>
        <dbReference type="ARBA" id="ARBA00022679"/>
    </source>
</evidence>
<evidence type="ECO:0000256" key="6">
    <source>
        <dbReference type="ARBA" id="ARBA00022619"/>
    </source>
</evidence>